<evidence type="ECO:0000313" key="3">
    <source>
        <dbReference type="EMBL" id="EHR36193.1"/>
    </source>
</evidence>
<dbReference type="NCBIfam" id="NF010184">
    <property type="entry name" value="PRK13663.1"/>
    <property type="match status" value="1"/>
</dbReference>
<accession>H3NKR5</accession>
<dbReference type="InterPro" id="IPR048441">
    <property type="entry name" value="DUF1846_C"/>
</dbReference>
<keyword evidence="4" id="KW-1185">Reference proteome</keyword>
<dbReference type="OrthoDB" id="9803572at2"/>
<dbReference type="Pfam" id="PF20921">
    <property type="entry name" value="DUF1846_C"/>
    <property type="match status" value="1"/>
</dbReference>
<organism evidence="3 4">
    <name type="scientific">Facklamia languida CCUG 37842</name>
    <dbReference type="NCBI Taxonomy" id="883113"/>
    <lineage>
        <taxon>Bacteria</taxon>
        <taxon>Bacillati</taxon>
        <taxon>Bacillota</taxon>
        <taxon>Bacilli</taxon>
        <taxon>Lactobacillales</taxon>
        <taxon>Aerococcaceae</taxon>
        <taxon>Facklamia</taxon>
    </lineage>
</organism>
<dbReference type="InterPro" id="IPR048496">
    <property type="entry name" value="DUF1846_N"/>
</dbReference>
<dbReference type="Gene3D" id="3.10.630.10">
    <property type="entry name" value="dip2346 domain like"/>
    <property type="match status" value="1"/>
</dbReference>
<dbReference type="Pfam" id="PF08903">
    <property type="entry name" value="DUF1846"/>
    <property type="match status" value="1"/>
</dbReference>
<dbReference type="Gene3D" id="1.20.1570.10">
    <property type="entry name" value="dip2346 domain like"/>
    <property type="match status" value="1"/>
</dbReference>
<name>H3NKR5_9LACT</name>
<feature type="domain" description="DUF1846" evidence="2">
    <location>
        <begin position="342"/>
        <end position="496"/>
    </location>
</feature>
<dbReference type="PATRIC" id="fig|883113.3.peg.1453"/>
<gene>
    <name evidence="3" type="ORF">HMPREF9708_01454</name>
</gene>
<dbReference type="HOGENOM" id="CLU_046981_0_0_9"/>
<dbReference type="STRING" id="883113.HMPREF9708_01454"/>
<dbReference type="EMBL" id="AGEG01000016">
    <property type="protein sequence ID" value="EHR36193.1"/>
    <property type="molecule type" value="Genomic_DNA"/>
</dbReference>
<feature type="domain" description="DUF1846" evidence="1">
    <location>
        <begin position="4"/>
        <end position="335"/>
    </location>
</feature>
<evidence type="ECO:0000259" key="1">
    <source>
        <dbReference type="Pfam" id="PF08903"/>
    </source>
</evidence>
<proteinExistence type="predicted"/>
<sequence>MQAIGFDNEKYLQEQSKHIYERLEGIDKLYLEFGGKLIGDKHAKRVLPGYDEDAKLTLLCKLKDQAEIIICIYAEDIEHNKIRGDYGITYDQDVLRLIQEYRALDIPVNSVLLTRYKGQKNASVFKANLENRGIRVFTHEEIAGYPTDIETLFSEAGFAKNTYIPTTKPLVIVTGPGAGSGKLATCLNQLYHEHKQGVNASYAKFETFPVWNLPLKHPVNVAYEAATVDLNDINMLDSYHIDAYGEMAVNYNRDMQMFPVIRRILANTSSSTFHYQSPTDMGVNMIKQGIIDEAVVEEAARQEIIRRYFHVEHDFKVGQVDEDIRAKMQLIMEESNLKPEDRIPVVRAHEYAQEVKDRTGQEGPCPVIALQLHNGKLITGRTSQLMDAPGAAIMNALKELAGISDQIDLLAPMVLETIQGLKRDNLAHKNPTLTLNELLIALAISAVTNPTAQLAYQQLHQLRDTQAHSSVILSQDTRSQLADLGIQTTSDPVYASQ</sequence>
<comment type="caution">
    <text evidence="3">The sequence shown here is derived from an EMBL/GenBank/DDBJ whole genome shotgun (WGS) entry which is preliminary data.</text>
</comment>
<reference evidence="3 4" key="1">
    <citation type="submission" date="2012-01" db="EMBL/GenBank/DDBJ databases">
        <title>The Genome Sequence of Facklamia languida CCUG 37842.</title>
        <authorList>
            <consortium name="The Broad Institute Genome Sequencing Platform"/>
            <person name="Earl A."/>
            <person name="Ward D."/>
            <person name="Feldgarden M."/>
            <person name="Gevers D."/>
            <person name="Huys G."/>
            <person name="Young S.K."/>
            <person name="Zeng Q."/>
            <person name="Gargeya S."/>
            <person name="Fitzgerald M."/>
            <person name="Haas B."/>
            <person name="Abouelleil A."/>
            <person name="Alvarado L."/>
            <person name="Arachchi H.M."/>
            <person name="Berlin A."/>
            <person name="Chapman S.B."/>
            <person name="Gearin G."/>
            <person name="Goldberg J."/>
            <person name="Griggs A."/>
            <person name="Gujja S."/>
            <person name="Hansen M."/>
            <person name="Heiman D."/>
            <person name="Howarth C."/>
            <person name="Larimer J."/>
            <person name="Lui A."/>
            <person name="MacDonald P.J.P."/>
            <person name="McCowen C."/>
            <person name="Montmayeur A."/>
            <person name="Murphy C."/>
            <person name="Neiman D."/>
            <person name="Pearson M."/>
            <person name="Priest M."/>
            <person name="Roberts A."/>
            <person name="Saif S."/>
            <person name="Shea T."/>
            <person name="Sisk P."/>
            <person name="Stolte C."/>
            <person name="Sykes S."/>
            <person name="Wortman J."/>
            <person name="Nusbaum C."/>
            <person name="Birren B."/>
        </authorList>
    </citation>
    <scope>NUCLEOTIDE SEQUENCE [LARGE SCALE GENOMIC DNA]</scope>
    <source>
        <strain evidence="3 4">CCUG 37842</strain>
    </source>
</reference>
<dbReference type="eggNOG" id="COG4868">
    <property type="taxonomic scope" value="Bacteria"/>
</dbReference>
<dbReference type="RefSeq" id="WP_006309671.1">
    <property type="nucleotide sequence ID" value="NZ_JH601133.1"/>
</dbReference>
<dbReference type="AlphaFoldDB" id="H3NKR5"/>
<dbReference type="Proteomes" id="UP000006190">
    <property type="component" value="Unassembled WGS sequence"/>
</dbReference>
<dbReference type="Gene3D" id="3.40.140.40">
    <property type="entry name" value="Domain of unknown function (DUF1846), C-terminal subdomain"/>
    <property type="match status" value="1"/>
</dbReference>
<protein>
    <submittedName>
        <fullName evidence="3">Uncharacterized protein</fullName>
    </submittedName>
</protein>
<evidence type="ECO:0000313" key="4">
    <source>
        <dbReference type="Proteomes" id="UP000006190"/>
    </source>
</evidence>
<evidence type="ECO:0000259" key="2">
    <source>
        <dbReference type="Pfam" id="PF20921"/>
    </source>
</evidence>